<proteinExistence type="predicted"/>
<sequence length="96" mass="11114">MWVRVEWEKTPHSSYVSFDKIMQSCPVDVQKVEVNDVADLYNEAMKLCDYILGNQLLIFNAKKPVNISKAVVEEKLTQYTRVKFEAFGINEIAEII</sequence>
<keyword evidence="2" id="KW-1185">Reference proteome</keyword>
<accession>A0A9Q0N4C5</accession>
<organism evidence="1 2">
    <name type="scientific">Pseudolycoriella hygida</name>
    <dbReference type="NCBI Taxonomy" id="35572"/>
    <lineage>
        <taxon>Eukaryota</taxon>
        <taxon>Metazoa</taxon>
        <taxon>Ecdysozoa</taxon>
        <taxon>Arthropoda</taxon>
        <taxon>Hexapoda</taxon>
        <taxon>Insecta</taxon>
        <taxon>Pterygota</taxon>
        <taxon>Neoptera</taxon>
        <taxon>Endopterygota</taxon>
        <taxon>Diptera</taxon>
        <taxon>Nematocera</taxon>
        <taxon>Sciaroidea</taxon>
        <taxon>Sciaridae</taxon>
        <taxon>Pseudolycoriella</taxon>
    </lineage>
</organism>
<reference evidence="1" key="1">
    <citation type="submission" date="2022-07" db="EMBL/GenBank/DDBJ databases">
        <authorList>
            <person name="Trinca V."/>
            <person name="Uliana J.V.C."/>
            <person name="Torres T.T."/>
            <person name="Ward R.J."/>
            <person name="Monesi N."/>
        </authorList>
    </citation>
    <scope>NUCLEOTIDE SEQUENCE</scope>
    <source>
        <strain evidence="1">HSMRA1968</strain>
        <tissue evidence="1">Whole embryos</tissue>
    </source>
</reference>
<protein>
    <submittedName>
        <fullName evidence="1">Uncharacterized protein</fullName>
    </submittedName>
</protein>
<gene>
    <name evidence="1" type="ORF">Bhyg_07888</name>
</gene>
<evidence type="ECO:0000313" key="1">
    <source>
        <dbReference type="EMBL" id="KAJ6642932.1"/>
    </source>
</evidence>
<comment type="caution">
    <text evidence="1">The sequence shown here is derived from an EMBL/GenBank/DDBJ whole genome shotgun (WGS) entry which is preliminary data.</text>
</comment>
<dbReference type="EMBL" id="WJQU01000002">
    <property type="protein sequence ID" value="KAJ6642932.1"/>
    <property type="molecule type" value="Genomic_DNA"/>
</dbReference>
<evidence type="ECO:0000313" key="2">
    <source>
        <dbReference type="Proteomes" id="UP001151699"/>
    </source>
</evidence>
<dbReference type="AlphaFoldDB" id="A0A9Q0N4C5"/>
<dbReference type="Proteomes" id="UP001151699">
    <property type="component" value="Chromosome B"/>
</dbReference>
<name>A0A9Q0N4C5_9DIPT</name>